<dbReference type="Proteomes" id="UP001165064">
    <property type="component" value="Unassembled WGS sequence"/>
</dbReference>
<evidence type="ECO:0000313" key="1">
    <source>
        <dbReference type="EMBL" id="GMF05052.1"/>
    </source>
</evidence>
<reference evidence="1" key="1">
    <citation type="submission" date="2023-04" db="EMBL/GenBank/DDBJ databases">
        <title>Ambrosiozyma monospora NBRC 10751.</title>
        <authorList>
            <person name="Ichikawa N."/>
            <person name="Sato H."/>
            <person name="Tonouchi N."/>
        </authorList>
    </citation>
    <scope>NUCLEOTIDE SEQUENCE</scope>
    <source>
        <strain evidence="1">NBRC 10751</strain>
    </source>
</reference>
<proteinExistence type="predicted"/>
<keyword evidence="2" id="KW-1185">Reference proteome</keyword>
<dbReference type="EMBL" id="BSXS01014173">
    <property type="protein sequence ID" value="GMF05052.1"/>
    <property type="molecule type" value="Genomic_DNA"/>
</dbReference>
<accession>A0ACB5U9T1</accession>
<evidence type="ECO:0000313" key="2">
    <source>
        <dbReference type="Proteomes" id="UP001165064"/>
    </source>
</evidence>
<gene>
    <name evidence="1" type="ORF">Amon02_001219300</name>
</gene>
<organism evidence="1 2">
    <name type="scientific">Ambrosiozyma monospora</name>
    <name type="common">Yeast</name>
    <name type="synonym">Endomycopsis monosporus</name>
    <dbReference type="NCBI Taxonomy" id="43982"/>
    <lineage>
        <taxon>Eukaryota</taxon>
        <taxon>Fungi</taxon>
        <taxon>Dikarya</taxon>
        <taxon>Ascomycota</taxon>
        <taxon>Saccharomycotina</taxon>
        <taxon>Pichiomycetes</taxon>
        <taxon>Pichiales</taxon>
        <taxon>Pichiaceae</taxon>
        <taxon>Ambrosiozyma</taxon>
    </lineage>
</organism>
<comment type="caution">
    <text evidence="1">The sequence shown here is derived from an EMBL/GenBank/DDBJ whole genome shotgun (WGS) entry which is preliminary data.</text>
</comment>
<sequence length="235" mass="26137">MNLVAAFYTKKEQPLRMCFFLSFNGIATMVGALLAWGLGHATQSSLKPWRLIYLVIGLLNLVSGTIFYLFCPSTPADAKFLSEREKAIAVARVAHNLQGMKNKKYKHYQVIEALCDYKTWYYITVALGLGITNGGCTNFQSALLKGFGFSGISTTILQLPTGAFEWIFILVAGVLCVVIKNFRVIMLFISCIPETAGLIGIHVIPLKHKWALVGCTWLQERSPMDCISLFMPLEI</sequence>
<protein>
    <submittedName>
        <fullName evidence="1">Unnamed protein product</fullName>
    </submittedName>
</protein>
<name>A0ACB5U9T1_AMBMO</name>